<evidence type="ECO:0000313" key="2">
    <source>
        <dbReference type="WBParaSite" id="HCON_00188265-00001"/>
    </source>
</evidence>
<sequence length="56" mass="6513">MSLPYVEAVERAAISILSVVHWLPVDCPFRPHRGDVVEMLLIETCQRMRVRMGEQF</sequence>
<accession>A0A7I4Z548</accession>
<evidence type="ECO:0000313" key="1">
    <source>
        <dbReference type="Proteomes" id="UP000025227"/>
    </source>
</evidence>
<protein>
    <submittedName>
        <fullName evidence="2">Transcriptional regulator</fullName>
    </submittedName>
</protein>
<organism evidence="1 2">
    <name type="scientific">Haemonchus contortus</name>
    <name type="common">Barber pole worm</name>
    <dbReference type="NCBI Taxonomy" id="6289"/>
    <lineage>
        <taxon>Eukaryota</taxon>
        <taxon>Metazoa</taxon>
        <taxon>Ecdysozoa</taxon>
        <taxon>Nematoda</taxon>
        <taxon>Chromadorea</taxon>
        <taxon>Rhabditida</taxon>
        <taxon>Rhabditina</taxon>
        <taxon>Rhabditomorpha</taxon>
        <taxon>Strongyloidea</taxon>
        <taxon>Trichostrongylidae</taxon>
        <taxon>Haemonchus</taxon>
    </lineage>
</organism>
<keyword evidence="1" id="KW-1185">Reference proteome</keyword>
<name>A0A7I4Z548_HAECO</name>
<dbReference type="Proteomes" id="UP000025227">
    <property type="component" value="Unplaced"/>
</dbReference>
<proteinExistence type="predicted"/>
<dbReference type="WBParaSite" id="HCON_00188265-00001">
    <property type="protein sequence ID" value="HCON_00188265-00001"/>
    <property type="gene ID" value="HCON_00188265"/>
</dbReference>
<dbReference type="AlphaFoldDB" id="A0A7I4Z548"/>
<reference evidence="2" key="1">
    <citation type="submission" date="2020-12" db="UniProtKB">
        <authorList>
            <consortium name="WormBaseParasite"/>
        </authorList>
    </citation>
    <scope>IDENTIFICATION</scope>
    <source>
        <strain evidence="2">MHco3</strain>
    </source>
</reference>